<gene>
    <name evidence="2" type="ORF">g.824</name>
</gene>
<feature type="non-terminal residue" evidence="2">
    <location>
        <position position="1"/>
    </location>
</feature>
<feature type="non-terminal residue" evidence="2">
    <location>
        <position position="175"/>
    </location>
</feature>
<dbReference type="EMBL" id="GEDC01027378">
    <property type="protein sequence ID" value="JAS09920.1"/>
    <property type="molecule type" value="Transcribed_RNA"/>
</dbReference>
<name>A0A1B6C9K1_9HEMI</name>
<organism evidence="2">
    <name type="scientific">Clastoptera arizonana</name>
    <name type="common">Arizona spittle bug</name>
    <dbReference type="NCBI Taxonomy" id="38151"/>
    <lineage>
        <taxon>Eukaryota</taxon>
        <taxon>Metazoa</taxon>
        <taxon>Ecdysozoa</taxon>
        <taxon>Arthropoda</taxon>
        <taxon>Hexapoda</taxon>
        <taxon>Insecta</taxon>
        <taxon>Pterygota</taxon>
        <taxon>Neoptera</taxon>
        <taxon>Paraneoptera</taxon>
        <taxon>Hemiptera</taxon>
        <taxon>Auchenorrhyncha</taxon>
        <taxon>Cercopoidea</taxon>
        <taxon>Clastopteridae</taxon>
        <taxon>Clastoptera</taxon>
    </lineage>
</organism>
<reference evidence="2" key="1">
    <citation type="submission" date="2015-12" db="EMBL/GenBank/DDBJ databases">
        <title>De novo transcriptome assembly of four potential Pierce s Disease insect vectors from Arizona vineyards.</title>
        <authorList>
            <person name="Tassone E.E."/>
        </authorList>
    </citation>
    <scope>NUCLEOTIDE SEQUENCE</scope>
</reference>
<feature type="chain" id="PRO_5008580212" evidence="1">
    <location>
        <begin position="33"/>
        <end position="175"/>
    </location>
</feature>
<protein>
    <submittedName>
        <fullName evidence="2">Uncharacterized protein</fullName>
    </submittedName>
</protein>
<evidence type="ECO:0000313" key="2">
    <source>
        <dbReference type="EMBL" id="JAS09920.1"/>
    </source>
</evidence>
<accession>A0A1B6C9K1</accession>
<proteinExistence type="predicted"/>
<sequence>RTRLVILPGARCLTRIFCLLLYLACPNICAHGLEQPNCQLQDFDYPHLITTYSGPDDPGDGLACRSSFHSGFDLALIIPANDTSNYTSSNNQIQIFGRKHLGEINYDGVHSTIHQTKDHKIKDKTITISKSTSINNQNVAHISEPSKNPEDKKISRTLATRRLFERSASMERRSE</sequence>
<evidence type="ECO:0000256" key="1">
    <source>
        <dbReference type="SAM" id="SignalP"/>
    </source>
</evidence>
<feature type="signal peptide" evidence="1">
    <location>
        <begin position="1"/>
        <end position="32"/>
    </location>
</feature>
<dbReference type="AlphaFoldDB" id="A0A1B6C9K1"/>
<keyword evidence="1" id="KW-0732">Signal</keyword>